<dbReference type="EMBL" id="KZ613487">
    <property type="protein sequence ID" value="PMD20003.1"/>
    <property type="molecule type" value="Genomic_DNA"/>
</dbReference>
<evidence type="ECO:0000313" key="2">
    <source>
        <dbReference type="Proteomes" id="UP000235672"/>
    </source>
</evidence>
<protein>
    <submittedName>
        <fullName evidence="1">Uncharacterized protein</fullName>
    </submittedName>
</protein>
<organism evidence="1 2">
    <name type="scientific">Hyaloscypha hepaticicola</name>
    <dbReference type="NCBI Taxonomy" id="2082293"/>
    <lineage>
        <taxon>Eukaryota</taxon>
        <taxon>Fungi</taxon>
        <taxon>Dikarya</taxon>
        <taxon>Ascomycota</taxon>
        <taxon>Pezizomycotina</taxon>
        <taxon>Leotiomycetes</taxon>
        <taxon>Helotiales</taxon>
        <taxon>Hyaloscyphaceae</taxon>
        <taxon>Hyaloscypha</taxon>
    </lineage>
</organism>
<name>A0A2J6Q142_9HELO</name>
<gene>
    <name evidence="1" type="ORF">NA56DRAFT_705244</name>
</gene>
<proteinExistence type="predicted"/>
<accession>A0A2J6Q142</accession>
<reference evidence="1 2" key="1">
    <citation type="submission" date="2016-05" db="EMBL/GenBank/DDBJ databases">
        <title>A degradative enzymes factory behind the ericoid mycorrhizal symbiosis.</title>
        <authorList>
            <consortium name="DOE Joint Genome Institute"/>
            <person name="Martino E."/>
            <person name="Morin E."/>
            <person name="Grelet G."/>
            <person name="Kuo A."/>
            <person name="Kohler A."/>
            <person name="Daghino S."/>
            <person name="Barry K."/>
            <person name="Choi C."/>
            <person name="Cichocki N."/>
            <person name="Clum A."/>
            <person name="Copeland A."/>
            <person name="Hainaut M."/>
            <person name="Haridas S."/>
            <person name="Labutti K."/>
            <person name="Lindquist E."/>
            <person name="Lipzen A."/>
            <person name="Khouja H.-R."/>
            <person name="Murat C."/>
            <person name="Ohm R."/>
            <person name="Olson A."/>
            <person name="Spatafora J."/>
            <person name="Veneault-Fourrey C."/>
            <person name="Henrissat B."/>
            <person name="Grigoriev I."/>
            <person name="Martin F."/>
            <person name="Perotto S."/>
        </authorList>
    </citation>
    <scope>NUCLEOTIDE SEQUENCE [LARGE SCALE GENOMIC DNA]</scope>
    <source>
        <strain evidence="1 2">UAMH 7357</strain>
    </source>
</reference>
<keyword evidence="2" id="KW-1185">Reference proteome</keyword>
<evidence type="ECO:0000313" key="1">
    <source>
        <dbReference type="EMBL" id="PMD20003.1"/>
    </source>
</evidence>
<sequence length="173" mass="19416">MKKTLASQITKYHWKGSSSGLLEVMTEQEKNCVNLHVLKRQVKVTVPLVKLRDMADEGDPNTSLAFHISLYSRRSRKLKPDMDAARDQEIKFLALGNVDVYNNICTSDMEATLLHRPLQPTAKLNVTRLPARKQSIDSSTTNMPCLGFEPVNRPPSESLRLRLRISPGFGVGV</sequence>
<dbReference type="Proteomes" id="UP000235672">
    <property type="component" value="Unassembled WGS sequence"/>
</dbReference>
<dbReference type="AlphaFoldDB" id="A0A2J6Q142"/>